<proteinExistence type="predicted"/>
<dbReference type="Proteomes" id="UP000002772">
    <property type="component" value="Unassembled WGS sequence"/>
</dbReference>
<evidence type="ECO:0000313" key="2">
    <source>
        <dbReference type="Proteomes" id="UP000002772"/>
    </source>
</evidence>
<dbReference type="RefSeq" id="WP_007575629.1">
    <property type="nucleotide sequence ID" value="NZ_BPTS01000002.1"/>
</dbReference>
<dbReference type="AlphaFoldDB" id="F8NAD8"/>
<name>F8NAD8_9BACT</name>
<sequence length="134" mass="15003">MCETANERYEHALTIFENNVRQGIPTRLSSICRENRVYYRGMLKWLYKTGRNLSDIRKDIKSGSKSESLSHRGSAFVEMINIAGDDNTASCSHTLHKVHITIGSDLSLTIDEADAGSLAELIVKLRKEAKVCSD</sequence>
<organism evidence="1 2">
    <name type="scientific">Hallella multisaccharivorax DSM 17128</name>
    <dbReference type="NCBI Taxonomy" id="688246"/>
    <lineage>
        <taxon>Bacteria</taxon>
        <taxon>Pseudomonadati</taxon>
        <taxon>Bacteroidota</taxon>
        <taxon>Bacteroidia</taxon>
        <taxon>Bacteroidales</taxon>
        <taxon>Prevotellaceae</taxon>
        <taxon>Hallella</taxon>
    </lineage>
</organism>
<dbReference type="HOGENOM" id="CLU_1894328_0_0_10"/>
<accession>F8NAD8</accession>
<gene>
    <name evidence="1" type="ORF">Premu_2448</name>
</gene>
<dbReference type="EMBL" id="GL945017">
    <property type="protein sequence ID" value="EGN57818.1"/>
    <property type="molecule type" value="Genomic_DNA"/>
</dbReference>
<keyword evidence="2" id="KW-1185">Reference proteome</keyword>
<reference evidence="2" key="1">
    <citation type="journal article" date="2011" name="Stand. Genomic Sci.">
        <title>Non-contiguous finished genome sequence of the opportunistic oral pathogen Prevotella multisaccharivorax type strain (PPPA20).</title>
        <authorList>
            <person name="Pati A."/>
            <person name="Gronow S."/>
            <person name="Lu M."/>
            <person name="Lapidus A."/>
            <person name="Nolan M."/>
            <person name="Lucas S."/>
            <person name="Hammon N."/>
            <person name="Deshpande S."/>
            <person name="Cheng J.F."/>
            <person name="Tapia R."/>
            <person name="Han C."/>
            <person name="Goodwin L."/>
            <person name="Pitluck S."/>
            <person name="Liolios K."/>
            <person name="Pagani I."/>
            <person name="Mavromatis K."/>
            <person name="Mikhailova N."/>
            <person name="Huntemann M."/>
            <person name="Chen A."/>
            <person name="Palaniappan K."/>
            <person name="Land M."/>
            <person name="Hauser L."/>
            <person name="Detter J.C."/>
            <person name="Brambilla E.M."/>
            <person name="Rohde M."/>
            <person name="Goker M."/>
            <person name="Woyke T."/>
            <person name="Bristow J."/>
            <person name="Eisen J.A."/>
            <person name="Markowitz V."/>
            <person name="Hugenholtz P."/>
            <person name="Kyrpides N.C."/>
            <person name="Klenk H.P."/>
            <person name="Ivanova N."/>
        </authorList>
    </citation>
    <scope>NUCLEOTIDE SEQUENCE [LARGE SCALE GENOMIC DNA]</scope>
    <source>
        <strain evidence="2">DSM 17128</strain>
    </source>
</reference>
<protein>
    <submittedName>
        <fullName evidence="1">Uncharacterized protein</fullName>
    </submittedName>
</protein>
<evidence type="ECO:0000313" key="1">
    <source>
        <dbReference type="EMBL" id="EGN57818.1"/>
    </source>
</evidence>